<keyword evidence="2" id="KW-1185">Reference proteome</keyword>
<dbReference type="PANTHER" id="PTHR46586">
    <property type="entry name" value="ANKYRIN REPEAT-CONTAINING PROTEIN"/>
    <property type="match status" value="1"/>
</dbReference>
<dbReference type="InterPro" id="IPR052050">
    <property type="entry name" value="SecEffector_AnkRepeat"/>
</dbReference>
<gene>
    <name evidence="1" type="ORF">Ae201684_004481</name>
</gene>
<organism evidence="1 2">
    <name type="scientific">Aphanomyces euteiches</name>
    <dbReference type="NCBI Taxonomy" id="100861"/>
    <lineage>
        <taxon>Eukaryota</taxon>
        <taxon>Sar</taxon>
        <taxon>Stramenopiles</taxon>
        <taxon>Oomycota</taxon>
        <taxon>Saprolegniomycetes</taxon>
        <taxon>Saprolegniales</taxon>
        <taxon>Verrucalvaceae</taxon>
        <taxon>Aphanomyces</taxon>
    </lineage>
</organism>
<dbReference type="PANTHER" id="PTHR46586:SF3">
    <property type="entry name" value="ANKYRIN REPEAT-CONTAINING PROTEIN"/>
    <property type="match status" value="1"/>
</dbReference>
<name>A0A6G0XIP4_9STRA</name>
<dbReference type="SUPFAM" id="SSF48403">
    <property type="entry name" value="Ankyrin repeat"/>
    <property type="match status" value="1"/>
</dbReference>
<comment type="caution">
    <text evidence="1">The sequence shown here is derived from an EMBL/GenBank/DDBJ whole genome shotgun (WGS) entry which is preliminary data.</text>
</comment>
<dbReference type="Gene3D" id="1.25.40.20">
    <property type="entry name" value="Ankyrin repeat-containing domain"/>
    <property type="match status" value="2"/>
</dbReference>
<reference evidence="1 2" key="1">
    <citation type="submission" date="2019-07" db="EMBL/GenBank/DDBJ databases">
        <title>Genomics analysis of Aphanomyces spp. identifies a new class of oomycete effector associated with host adaptation.</title>
        <authorList>
            <person name="Gaulin E."/>
        </authorList>
    </citation>
    <scope>NUCLEOTIDE SEQUENCE [LARGE SCALE GENOMIC DNA]</scope>
    <source>
        <strain evidence="1 2">ATCC 201684</strain>
    </source>
</reference>
<evidence type="ECO:0000313" key="2">
    <source>
        <dbReference type="Proteomes" id="UP000481153"/>
    </source>
</evidence>
<accession>A0A6G0XIP4</accession>
<evidence type="ECO:0000313" key="1">
    <source>
        <dbReference type="EMBL" id="KAF0740039.1"/>
    </source>
</evidence>
<dbReference type="AlphaFoldDB" id="A0A6G0XIP4"/>
<dbReference type="InterPro" id="IPR002110">
    <property type="entry name" value="Ankyrin_rpt"/>
</dbReference>
<dbReference type="EMBL" id="VJMJ01000055">
    <property type="protein sequence ID" value="KAF0740039.1"/>
    <property type="molecule type" value="Genomic_DNA"/>
</dbReference>
<dbReference type="Proteomes" id="UP000481153">
    <property type="component" value="Unassembled WGS sequence"/>
</dbReference>
<dbReference type="VEuPathDB" id="FungiDB:AeMF1_020222"/>
<proteinExistence type="predicted"/>
<dbReference type="InterPro" id="IPR036770">
    <property type="entry name" value="Ankyrin_rpt-contain_sf"/>
</dbReference>
<dbReference type="Pfam" id="PF12796">
    <property type="entry name" value="Ank_2"/>
    <property type="match status" value="1"/>
</dbReference>
<sequence>MAPLMRHKKVRLHPPRQVHRQLCHSVLMNKELLLLVTAYQYGIFYELVPLHHEWKSMKDAHPSGTPFVLPRRYFKRYGRKTIDLGFLCLDDVSIDAAPLHLSIFEGDIAVAVRWLKCHPTWLTYRVLDCAAAHGHLHLVDYFHKLNAGASTSAMDLAAYRGHRSVVEFLHRSRTEGCSMHAMDAAATAGHLEVVTFLHNHSPIGCSTQAMDGAAAHGFLSVVHFLHTHRYEGCTTAAMDDAARNGHYDVVQFIHSHRHEGCTVAAMDAAATNGHFKIVQFLHTHRTEGCTTDAMDGAAARGHLEIVRWLHEHRTEGCTTDAMDDAAKNGHLDIVLWLDDVRCEGGTVAGANDARERGFGHIADFMHNNCRTRQWPVYFEDTIDSDSDSERVWWVRHNVSYDDDDDE</sequence>
<protein>
    <submittedName>
        <fullName evidence="1">Uncharacterized protein</fullName>
    </submittedName>
</protein>